<name>Q1HRE8_AEDAE</name>
<reference evidence="1" key="2">
    <citation type="journal article" date="2007" name="BMC Genomics">
        <title>An annotated catalogue of salivary gland transcripts in the adult female mosquito, Aedes aegypti.</title>
        <authorList>
            <person name="Ribeiro J.M."/>
            <person name="Arca B."/>
            <person name="Lombardo F."/>
            <person name="Calvo E."/>
            <person name="Phan V.M."/>
            <person name="Chandra P.K."/>
            <person name="Wikel S.K."/>
        </authorList>
    </citation>
    <scope>NUCLEOTIDE SEQUENCE</scope>
</reference>
<sequence>MMFSIFHFRRTDRHYRTLQINRSLSRPEEQSKAPSKVLDTEIFLFHQPCNLGIHRYCCEHASLLDQSYPKWRIQQTSDQIC</sequence>
<organism evidence="1">
    <name type="scientific">Aedes aegypti</name>
    <name type="common">Yellowfever mosquito</name>
    <name type="synonym">Culex aegypti</name>
    <dbReference type="NCBI Taxonomy" id="7159"/>
    <lineage>
        <taxon>Eukaryota</taxon>
        <taxon>Metazoa</taxon>
        <taxon>Ecdysozoa</taxon>
        <taxon>Arthropoda</taxon>
        <taxon>Hexapoda</taxon>
        <taxon>Insecta</taxon>
        <taxon>Pterygota</taxon>
        <taxon>Neoptera</taxon>
        <taxon>Endopterygota</taxon>
        <taxon>Diptera</taxon>
        <taxon>Nematocera</taxon>
        <taxon>Culicoidea</taxon>
        <taxon>Culicidae</taxon>
        <taxon>Culicinae</taxon>
        <taxon>Aedini</taxon>
        <taxon>Aedes</taxon>
        <taxon>Stegomyia</taxon>
    </lineage>
</organism>
<dbReference type="EMBL" id="DQ440146">
    <property type="protein sequence ID" value="ABF18179.1"/>
    <property type="molecule type" value="mRNA"/>
</dbReference>
<protein>
    <submittedName>
        <fullName evidence="1">Uncharacterized protein</fullName>
    </submittedName>
</protein>
<reference evidence="1" key="1">
    <citation type="submission" date="2006-03" db="EMBL/GenBank/DDBJ databases">
        <authorList>
            <person name="Ribeiro J.M.C."/>
            <person name="Chandra P.K."/>
            <person name="Calvo E."/>
            <person name="Pham V.M."/>
            <person name="Wikel S.K."/>
        </authorList>
    </citation>
    <scope>NUCLEOTIDE SEQUENCE</scope>
</reference>
<evidence type="ECO:0000313" key="1">
    <source>
        <dbReference type="EMBL" id="ABF18179.1"/>
    </source>
</evidence>
<dbReference type="AlphaFoldDB" id="Q1HRE8"/>
<accession>Q1HRE8</accession>
<proteinExistence type="evidence at transcript level"/>